<dbReference type="Proteomes" id="UP001597393">
    <property type="component" value="Unassembled WGS sequence"/>
</dbReference>
<dbReference type="Pfam" id="PF13646">
    <property type="entry name" value="HEAT_2"/>
    <property type="match status" value="1"/>
</dbReference>
<keyword evidence="3" id="KW-0378">Hydrolase</keyword>
<feature type="domain" description="3-keto-alpha-glucoside-1,2-lyase/3-keto-2-hydroxy-glucal hydratase" evidence="2">
    <location>
        <begin position="939"/>
        <end position="1126"/>
    </location>
</feature>
<reference evidence="4" key="1">
    <citation type="journal article" date="2019" name="Int. J. Syst. Evol. Microbiol.">
        <title>The Global Catalogue of Microorganisms (GCM) 10K type strain sequencing project: providing services to taxonomists for standard genome sequencing and annotation.</title>
        <authorList>
            <consortium name="The Broad Institute Genomics Platform"/>
            <consortium name="The Broad Institute Genome Sequencing Center for Infectious Disease"/>
            <person name="Wu L."/>
            <person name="Ma J."/>
        </authorList>
    </citation>
    <scope>NUCLEOTIDE SEQUENCE [LARGE SCALE GENOMIC DNA]</scope>
    <source>
        <strain evidence="4">KCTC 42248</strain>
    </source>
</reference>
<proteinExistence type="predicted"/>
<dbReference type="InterPro" id="IPR004155">
    <property type="entry name" value="PBS_lyase_HEAT"/>
</dbReference>
<protein>
    <submittedName>
        <fullName evidence="3">Family 16 glycoside hydrolase</fullName>
    </submittedName>
</protein>
<evidence type="ECO:0000256" key="1">
    <source>
        <dbReference type="SAM" id="SignalP"/>
    </source>
</evidence>
<evidence type="ECO:0000313" key="3">
    <source>
        <dbReference type="EMBL" id="MFD2599855.1"/>
    </source>
</evidence>
<dbReference type="RefSeq" id="WP_380869978.1">
    <property type="nucleotide sequence ID" value="NZ_JBHUMA010000006.1"/>
</dbReference>
<evidence type="ECO:0000313" key="4">
    <source>
        <dbReference type="Proteomes" id="UP001597393"/>
    </source>
</evidence>
<sequence length="1128" mass="124369">MKKILYTLVALALCQSTANAQLSANRSTATKIADLLAKQPAENSNSFSEAMQELEQFDAKDVKELALSLEQNPKNTAPLTYALNSYAYYAMQSDKRKMREVYVDGLCQAIEAMKSRNSKAFVLELLKKVGSEDAIPIMASYLSNDELVSDAAIALSAIGGQESIDVLLSALENSSSEKQSAAVVTALGELKAQGAEMAILNSLERYTNAAHQRNAFHALGRISGKKSGPFMLDKSNEIAFAYEATNASSISLDYAENRFASGDKKQALEIVEALLKTPITSENVALRGRALGLLAEIDVKKTNRQLLEATKSEHANYRQIALKLLEKYGSKKDWQRLIQNLPNASNETQESVFNFWTEQKDGKYVNEVEKILPHIKESRPRIAALRLLSSTTNKSVAKDLIQEIAKAGSEEKVLIKRVLLSSKESNITNIVNESLADSEAQTQIVLLAFLLERSNEKSFTAVSPLLRSPDTQVKKQAYQTLSKLVANQDIETLISLLDETDSENLPYLQKALISAAGSGNAQTLGKIKAELEKSDDKKSAKLLPVLAGIGEKSTLFIAKSYLDNSSTKTAAINALSNWSTEDALPELITLSRSEKGENLSIVVDGLIKQISKSAITPEQKTLHLKDVFVLAQDTKQKQQVLQALQNAGTFQAFLFCAKFLDDASLKRQANSSTINIALDHPEYTGAIVSNVLQKAMANMTKDEGAYLQAALERHLEKITNNEGFVALFNDQDLSGWKGLVADPIKRKTMSHAELVNAQAKAEQAMRTNWSVENGTLVFGGKGDNIVTEKHYGDFEMLVDWKLDPNGEEPDAGIYLRGTPQVQIWDISRTNVGAQVGSGGLYNNKTNPSNPLKVADNALGEWNTFKIRMIGEHVSVWLNGQLVVDSTVLENYWDRDQPIFPSEQIELQAHGSKVWYRDIFIKELGNKQIFELSADEQQDGFEMLFDGSNLDKWTESTAYEITPQGHLRANPNAKFGKNLFTQETFSDFVYRFDFKLTPGANNGVGIRAPLEGDAAYVGTEIQILDNDADVYKNLEKHQYHGSAYGVMAAKREALKSAGEWNSQEIRVQGDHVKVTLNGTVILDGNLTEASKNGTLDGKDHPGLSRKSGHIGFLGHDSEVFFRNIRIKKL</sequence>
<organism evidence="3 4">
    <name type="scientific">Sphingobacterium corticis</name>
    <dbReference type="NCBI Taxonomy" id="1812823"/>
    <lineage>
        <taxon>Bacteria</taxon>
        <taxon>Pseudomonadati</taxon>
        <taxon>Bacteroidota</taxon>
        <taxon>Sphingobacteriia</taxon>
        <taxon>Sphingobacteriales</taxon>
        <taxon>Sphingobacteriaceae</taxon>
        <taxon>Sphingobacterium</taxon>
    </lineage>
</organism>
<dbReference type="InterPro" id="IPR010496">
    <property type="entry name" value="AL/BT2_dom"/>
</dbReference>
<dbReference type="InterPro" id="IPR016024">
    <property type="entry name" value="ARM-type_fold"/>
</dbReference>
<feature type="signal peptide" evidence="1">
    <location>
        <begin position="1"/>
        <end position="20"/>
    </location>
</feature>
<comment type="caution">
    <text evidence="3">The sequence shown here is derived from an EMBL/GenBank/DDBJ whole genome shotgun (WGS) entry which is preliminary data.</text>
</comment>
<keyword evidence="4" id="KW-1185">Reference proteome</keyword>
<dbReference type="SMART" id="SM00567">
    <property type="entry name" value="EZ_HEAT"/>
    <property type="match status" value="3"/>
</dbReference>
<feature type="chain" id="PRO_5045498158" evidence="1">
    <location>
        <begin position="21"/>
        <end position="1128"/>
    </location>
</feature>
<dbReference type="GO" id="GO:0016787">
    <property type="term" value="F:hydrolase activity"/>
    <property type="evidence" value="ECO:0007669"/>
    <property type="project" value="UniProtKB-KW"/>
</dbReference>
<dbReference type="Gene3D" id="2.60.120.560">
    <property type="entry name" value="Exo-inulinase, domain 1"/>
    <property type="match status" value="2"/>
</dbReference>
<dbReference type="Pfam" id="PF06439">
    <property type="entry name" value="3keto-disac_hyd"/>
    <property type="match status" value="2"/>
</dbReference>
<evidence type="ECO:0000259" key="2">
    <source>
        <dbReference type="Pfam" id="PF06439"/>
    </source>
</evidence>
<dbReference type="EMBL" id="JBHUMA010000006">
    <property type="protein sequence ID" value="MFD2599855.1"/>
    <property type="molecule type" value="Genomic_DNA"/>
</dbReference>
<dbReference type="Gene3D" id="1.25.10.10">
    <property type="entry name" value="Leucine-rich Repeat Variant"/>
    <property type="match status" value="3"/>
</dbReference>
<dbReference type="InterPro" id="IPR011989">
    <property type="entry name" value="ARM-like"/>
</dbReference>
<dbReference type="SUPFAM" id="SSF48371">
    <property type="entry name" value="ARM repeat"/>
    <property type="match status" value="2"/>
</dbReference>
<accession>A0ABW5NLR6</accession>
<name>A0ABW5NLR6_9SPHI</name>
<gene>
    <name evidence="3" type="ORF">ACFSQ3_12920</name>
</gene>
<feature type="domain" description="3-keto-alpha-glucoside-1,2-lyase/3-keto-2-hydroxy-glucal hydratase" evidence="2">
    <location>
        <begin position="723"/>
        <end position="921"/>
    </location>
</feature>
<keyword evidence="1" id="KW-0732">Signal</keyword>